<dbReference type="InterPro" id="IPR013937">
    <property type="entry name" value="Sorting_nexin_C"/>
</dbReference>
<sequence length="954" mass="109601">MLFSWLVDRFVMVLGYWGYLMSQEMRKSTLEGDFGPMSKGLGKVIHEIQLSRIALKMDKRLTGSNIIDEPLQEVLQLFFRDYVHDWYYNSISTDEGFLYDLRQTLQRALVAFANRSKDVEWVNFLTTRFVDDITNHLKIYRKTKQRLEKADDNTSLDIETAFFEVEYEMEGEICREQICLSEGKEKDYLSDISEMLLYLLLPPEDFHNNPFRYFFREMIATCVLFPTVSMICDPDYINQTLAWLCKDSTFTKEAFMTVIREGITAVEDVEGTKDKVDLEIAKLRAHDSETSDAADAPVRQQLSSLIFVKNICEAKIRTLKYGIGELPLLPLDQLDELSKLLSPNQSLPNLPLQVILDNNTALSYFIEFMNSINGQVYLYFWLAVESYRVTAEQQLSLCLEQQLVRESDSGDKQEHSMQAEDLEVLRLAAQNIFDEYLSETASPRVALAKELPNKIFKHIAQEEPSPSCFDECQAQVYEILGGESYYGSFLKSKAYVRCLLDLEIPLDKPDDNVADDDEIAGIDSEFSHPEILSWGEAYSGTVSVAGGGGMRPNLQFQHHVVSELFYSLISPVQFGSISTLLLPGKRTFHNLDKKFLEKRRIALDTYLQNLLSTETLGQHLGLFEIANNFLIPGLYAREKGQFARKVDTLVAPIRHVSHAIKTVPDSLSGGVQKIFTKPGNRRDLKEDTRQLYAEIDLEEDDNIPLRILLLLMDEIFDLRQSDDDYNDNYTPQVKLAAVVDPVVRESFILFHRKIVDYVNYMTSAEQIAEYVKLFRDSYWPGGILAETFPERKKDVKIRTRVAAKTKIFGSIPEELKRFLGSEVAMEGVCCVFDTFQYCSLNKRLLYVLWEGILELLFPDNKFNSIFHKIHAKPKNCSLRRKGTPSKMLSRAWKEHQANQAVQREKQGILLLTIETKITRFCRQLGTILKVDRLSHTQLYVKHKVVTLSWSQAPG</sequence>
<dbReference type="InterPro" id="IPR044926">
    <property type="entry name" value="RGS_subdomain_2"/>
</dbReference>
<dbReference type="Pfam" id="PF00615">
    <property type="entry name" value="RGS"/>
    <property type="match status" value="1"/>
</dbReference>
<protein>
    <submittedName>
        <fullName evidence="5">Sorting nexin-13</fullName>
    </submittedName>
</protein>
<feature type="signal peptide" evidence="2">
    <location>
        <begin position="1"/>
        <end position="22"/>
    </location>
</feature>
<evidence type="ECO:0000256" key="2">
    <source>
        <dbReference type="SAM" id="SignalP"/>
    </source>
</evidence>
<dbReference type="OrthoDB" id="5772781at2759"/>
<dbReference type="InterPro" id="IPR036871">
    <property type="entry name" value="PX_dom_sf"/>
</dbReference>
<reference evidence="6" key="1">
    <citation type="journal article" date="2017" name="bioRxiv">
        <title>Comparative analysis of the genomes of Stylophora pistillata and Acropora digitifera provides evidence for extensive differences between species of corals.</title>
        <authorList>
            <person name="Voolstra C.R."/>
            <person name="Li Y."/>
            <person name="Liew Y.J."/>
            <person name="Baumgarten S."/>
            <person name="Zoccola D."/>
            <person name="Flot J.-F."/>
            <person name="Tambutte S."/>
            <person name="Allemand D."/>
            <person name="Aranda M."/>
        </authorList>
    </citation>
    <scope>NUCLEOTIDE SEQUENCE [LARGE SCALE GENOMIC DNA]</scope>
</reference>
<evidence type="ECO:0000313" key="6">
    <source>
        <dbReference type="Proteomes" id="UP000225706"/>
    </source>
</evidence>
<dbReference type="Gene3D" id="3.30.1520.10">
    <property type="entry name" value="Phox-like domain"/>
    <property type="match status" value="1"/>
</dbReference>
<dbReference type="EMBL" id="LSMT01000165">
    <property type="protein sequence ID" value="PFX24872.1"/>
    <property type="molecule type" value="Genomic_DNA"/>
</dbReference>
<dbReference type="InterPro" id="IPR001683">
    <property type="entry name" value="PX_dom"/>
</dbReference>
<evidence type="ECO:0000256" key="1">
    <source>
        <dbReference type="ARBA" id="ARBA00010883"/>
    </source>
</evidence>
<comment type="caution">
    <text evidence="5">The sequence shown here is derived from an EMBL/GenBank/DDBJ whole genome shotgun (WGS) entry which is preliminary data.</text>
</comment>
<dbReference type="InterPro" id="IPR016137">
    <property type="entry name" value="RGS"/>
</dbReference>
<dbReference type="STRING" id="50429.A0A2B4S8L6"/>
<proteinExistence type="inferred from homology"/>
<dbReference type="SUPFAM" id="SSF48097">
    <property type="entry name" value="Regulator of G-protein signaling, RGS"/>
    <property type="match status" value="1"/>
</dbReference>
<dbReference type="GO" id="GO:0035091">
    <property type="term" value="F:phosphatidylinositol binding"/>
    <property type="evidence" value="ECO:0007669"/>
    <property type="project" value="InterPro"/>
</dbReference>
<dbReference type="PANTHER" id="PTHR22775">
    <property type="entry name" value="SORTING NEXIN"/>
    <property type="match status" value="1"/>
</dbReference>
<dbReference type="Pfam" id="PF08628">
    <property type="entry name" value="Nexin_C"/>
    <property type="match status" value="1"/>
</dbReference>
<dbReference type="InterPro" id="IPR003114">
    <property type="entry name" value="Phox_assoc"/>
</dbReference>
<dbReference type="GO" id="GO:0005769">
    <property type="term" value="C:early endosome"/>
    <property type="evidence" value="ECO:0007669"/>
    <property type="project" value="TreeGrafter"/>
</dbReference>
<dbReference type="AlphaFoldDB" id="A0A2B4S8L6"/>
<dbReference type="SMART" id="SM00313">
    <property type="entry name" value="PXA"/>
    <property type="match status" value="1"/>
</dbReference>
<dbReference type="SMART" id="SM00315">
    <property type="entry name" value="RGS"/>
    <property type="match status" value="1"/>
</dbReference>
<dbReference type="PANTHER" id="PTHR22775:SF3">
    <property type="entry name" value="SORTING NEXIN-13"/>
    <property type="match status" value="1"/>
</dbReference>
<evidence type="ECO:0000259" key="3">
    <source>
        <dbReference type="PROSITE" id="PS50132"/>
    </source>
</evidence>
<dbReference type="Proteomes" id="UP000225706">
    <property type="component" value="Unassembled WGS sequence"/>
</dbReference>
<keyword evidence="6" id="KW-1185">Reference proteome</keyword>
<evidence type="ECO:0000259" key="4">
    <source>
        <dbReference type="PROSITE" id="PS51207"/>
    </source>
</evidence>
<gene>
    <name evidence="5" type="primary">Snx13</name>
    <name evidence="5" type="ORF">AWC38_SpisGene10517</name>
</gene>
<accession>A0A2B4S8L6</accession>
<dbReference type="InterPro" id="IPR036305">
    <property type="entry name" value="RGS_sf"/>
</dbReference>
<dbReference type="Gene3D" id="1.10.167.10">
    <property type="entry name" value="Regulator of G-protein Signalling 4, domain 2"/>
    <property type="match status" value="1"/>
</dbReference>
<feature type="chain" id="PRO_5012925309" evidence="2">
    <location>
        <begin position="23"/>
        <end position="954"/>
    </location>
</feature>
<organism evidence="5 6">
    <name type="scientific">Stylophora pistillata</name>
    <name type="common">Smooth cauliflower coral</name>
    <dbReference type="NCBI Taxonomy" id="50429"/>
    <lineage>
        <taxon>Eukaryota</taxon>
        <taxon>Metazoa</taxon>
        <taxon>Cnidaria</taxon>
        <taxon>Anthozoa</taxon>
        <taxon>Hexacorallia</taxon>
        <taxon>Scleractinia</taxon>
        <taxon>Astrocoeniina</taxon>
        <taxon>Pocilloporidae</taxon>
        <taxon>Stylophora</taxon>
    </lineage>
</organism>
<dbReference type="SUPFAM" id="SSF64268">
    <property type="entry name" value="PX domain"/>
    <property type="match status" value="1"/>
</dbReference>
<comment type="similarity">
    <text evidence="1">Belongs to the sorting nexin family.</text>
</comment>
<feature type="domain" description="PXA" evidence="4">
    <location>
        <begin position="64"/>
        <end position="249"/>
    </location>
</feature>
<dbReference type="Pfam" id="PF00787">
    <property type="entry name" value="PX"/>
    <property type="match status" value="1"/>
</dbReference>
<name>A0A2B4S8L6_STYPI</name>
<feature type="domain" description="RGS" evidence="3">
    <location>
        <begin position="351"/>
        <end position="485"/>
    </location>
</feature>
<dbReference type="PROSITE" id="PS50132">
    <property type="entry name" value="RGS"/>
    <property type="match status" value="1"/>
</dbReference>
<evidence type="ECO:0000313" key="5">
    <source>
        <dbReference type="EMBL" id="PFX24872.1"/>
    </source>
</evidence>
<dbReference type="PROSITE" id="PS51207">
    <property type="entry name" value="PXA"/>
    <property type="match status" value="1"/>
</dbReference>
<keyword evidence="2" id="KW-0732">Signal</keyword>
<dbReference type="Pfam" id="PF02194">
    <property type="entry name" value="PXA"/>
    <property type="match status" value="1"/>
</dbReference>